<dbReference type="OrthoDB" id="9762066at2"/>
<keyword evidence="2" id="KW-0378">Hydrolase</keyword>
<dbReference type="GO" id="GO:0005975">
    <property type="term" value="P:carbohydrate metabolic process"/>
    <property type="evidence" value="ECO:0007669"/>
    <property type="project" value="InterPro"/>
</dbReference>
<evidence type="ECO:0000256" key="1">
    <source>
        <dbReference type="ARBA" id="ARBA00007401"/>
    </source>
</evidence>
<dbReference type="PANTHER" id="PTHR42732">
    <property type="entry name" value="BETA-GALACTOSIDASE"/>
    <property type="match status" value="1"/>
</dbReference>
<keyword evidence="3" id="KW-0326">Glycosidase</keyword>
<reference evidence="7 8" key="1">
    <citation type="submission" date="2018-05" db="EMBL/GenBank/DDBJ databases">
        <title>The Hungate 1000. A catalogue of reference genomes from the rumen microbiome.</title>
        <authorList>
            <person name="Kelly W."/>
        </authorList>
    </citation>
    <scope>NUCLEOTIDE SEQUENCE [LARGE SCALE GENOMIC DNA]</scope>
    <source>
        <strain evidence="7 8">NLAE-zl-C242</strain>
    </source>
</reference>
<dbReference type="InterPro" id="IPR013783">
    <property type="entry name" value="Ig-like_fold"/>
</dbReference>
<proteinExistence type="inferred from homology"/>
<dbReference type="PRINTS" id="PR00132">
    <property type="entry name" value="GLHYDRLASE2"/>
</dbReference>
<dbReference type="InterPro" id="IPR051913">
    <property type="entry name" value="GH2_Domain-Containing"/>
</dbReference>
<dbReference type="SUPFAM" id="SSF49785">
    <property type="entry name" value="Galactose-binding domain-like"/>
    <property type="match status" value="1"/>
</dbReference>
<feature type="domain" description="Beta-mannosidase-like galactose-binding" evidence="6">
    <location>
        <begin position="54"/>
        <end position="122"/>
    </location>
</feature>
<dbReference type="InterPro" id="IPR006103">
    <property type="entry name" value="Glyco_hydro_2_cat"/>
</dbReference>
<dbReference type="InterPro" id="IPR054593">
    <property type="entry name" value="Beta-mannosidase-like_N2"/>
</dbReference>
<accession>A0A2Y9BEY0</accession>
<gene>
    <name evidence="7" type="ORF">A8806_10737</name>
</gene>
<dbReference type="AlphaFoldDB" id="A0A2Y9BEY0"/>
<dbReference type="SUPFAM" id="SSF49303">
    <property type="entry name" value="beta-Galactosidase/glucuronidase domain"/>
    <property type="match status" value="1"/>
</dbReference>
<evidence type="ECO:0000256" key="3">
    <source>
        <dbReference type="ARBA" id="ARBA00023295"/>
    </source>
</evidence>
<dbReference type="InterPro" id="IPR017853">
    <property type="entry name" value="GH"/>
</dbReference>
<name>A0A2Y9BEY0_9FIRM</name>
<dbReference type="RefSeq" id="WP_109731438.1">
    <property type="nucleotide sequence ID" value="NZ_BAAACK010000011.1"/>
</dbReference>
<dbReference type="GO" id="GO:0004553">
    <property type="term" value="F:hydrolase activity, hydrolyzing O-glycosyl compounds"/>
    <property type="evidence" value="ECO:0007669"/>
    <property type="project" value="InterPro"/>
</dbReference>
<dbReference type="PANTHER" id="PTHR42732:SF1">
    <property type="entry name" value="BETA-MANNOSIDASE"/>
    <property type="match status" value="1"/>
</dbReference>
<evidence type="ECO:0000259" key="4">
    <source>
        <dbReference type="Pfam" id="PF00703"/>
    </source>
</evidence>
<dbReference type="Pfam" id="PF02836">
    <property type="entry name" value="Glyco_hydro_2_C"/>
    <property type="match status" value="1"/>
</dbReference>
<dbReference type="Proteomes" id="UP000245845">
    <property type="component" value="Unassembled WGS sequence"/>
</dbReference>
<evidence type="ECO:0000259" key="5">
    <source>
        <dbReference type="Pfam" id="PF02836"/>
    </source>
</evidence>
<dbReference type="InterPro" id="IPR036156">
    <property type="entry name" value="Beta-gal/glucu_dom_sf"/>
</dbReference>
<dbReference type="SUPFAM" id="SSF51445">
    <property type="entry name" value="(Trans)glycosidases"/>
    <property type="match status" value="1"/>
</dbReference>
<organism evidence="7 8">
    <name type="scientific">Faecalicatena orotica</name>
    <dbReference type="NCBI Taxonomy" id="1544"/>
    <lineage>
        <taxon>Bacteria</taxon>
        <taxon>Bacillati</taxon>
        <taxon>Bacillota</taxon>
        <taxon>Clostridia</taxon>
        <taxon>Lachnospirales</taxon>
        <taxon>Lachnospiraceae</taxon>
        <taxon>Faecalicatena</taxon>
    </lineage>
</organism>
<evidence type="ECO:0000313" key="7">
    <source>
        <dbReference type="EMBL" id="PWJ28889.1"/>
    </source>
</evidence>
<evidence type="ECO:0000256" key="2">
    <source>
        <dbReference type="ARBA" id="ARBA00022801"/>
    </source>
</evidence>
<dbReference type="InterPro" id="IPR006101">
    <property type="entry name" value="Glyco_hydro_2"/>
</dbReference>
<dbReference type="InterPro" id="IPR006102">
    <property type="entry name" value="Ig-like_GH2"/>
</dbReference>
<dbReference type="Gene3D" id="3.20.20.80">
    <property type="entry name" value="Glycosidases"/>
    <property type="match status" value="1"/>
</dbReference>
<evidence type="ECO:0000313" key="8">
    <source>
        <dbReference type="Proteomes" id="UP000245845"/>
    </source>
</evidence>
<sequence length="745" mass="84565">MRKIIELKEAWNFVKTAGTPEEAVNAQGMEVTLPHTWNAVDGQDGGNDYYRGTCWYTRKIEKPVLEENDHVYLEFLGAAMTADVFWNGEKLAHHEGGYSTFRVDVTGHLQEVNDLAVALDNDDNDHVYPQKADFTFYGGLYRMVNLIVVPKAHFDLDYAGGNGIAVTPEVHCDENRVPTGKATVTVEAWVKGSDGPVAITITGEDSRQQTAEVIDGKATAVFTLENVHLWDGVKDPYLYTAKAELESGDAVETRFGCRSFYADPQKGFVLNGKVYPLRGVSRHQDRAGAGNALTLDMHRKDMEIIKEIGANTLRLAHYQHAQEFYDLCDEYGMVVWAEIPFITLFLKNGRGNTLSQMRELVVQNYNHPSIVCWGLSNEITAASPVNETLLENHRALNDLCHELDKTRFTTMANVFMQETDSPLLEIPDVNSYNLYFGWYLGELEQNDEFFDEYHKKYPDRCIGFSEYGADANPQYHSTAPTHGDYSETYQTIYHEHILKMIEERPYLWATHVWNMFDFAADGRDEGGKHGVNQKGLVSMDRKLKKDAFYLYKAYWNKEDAFVHICGRRYIDRTEENTEVKVYSNQDEVSLYVDGILFDTKKGSRIFCFTVPISADHEITAKSGNCSDTIHIRKAEQANPDYVMGEIKDVINWFDDEEYKPDFYSIKDTMAELQASPKAGVILGQLMQQGAGARGDVAESVKDNPNLVRMMGRMTLESMLGHMKDSITEEQVKGLNRMLQQIKRGE</sequence>
<dbReference type="Pfam" id="PF00703">
    <property type="entry name" value="Glyco_hydro_2"/>
    <property type="match status" value="1"/>
</dbReference>
<dbReference type="Gene3D" id="2.60.120.260">
    <property type="entry name" value="Galactose-binding domain-like"/>
    <property type="match status" value="1"/>
</dbReference>
<dbReference type="EMBL" id="QGDL01000007">
    <property type="protein sequence ID" value="PWJ28889.1"/>
    <property type="molecule type" value="Genomic_DNA"/>
</dbReference>
<keyword evidence="8" id="KW-1185">Reference proteome</keyword>
<feature type="domain" description="Glycoside hydrolase family 2 immunoglobulin-like beta-sandwich" evidence="4">
    <location>
        <begin position="180"/>
        <end position="258"/>
    </location>
</feature>
<comment type="caution">
    <text evidence="7">The sequence shown here is derived from an EMBL/GenBank/DDBJ whole genome shotgun (WGS) entry which is preliminary data.</text>
</comment>
<dbReference type="InterPro" id="IPR008979">
    <property type="entry name" value="Galactose-bd-like_sf"/>
</dbReference>
<dbReference type="Pfam" id="PF22666">
    <property type="entry name" value="Glyco_hydro_2_N2"/>
    <property type="match status" value="1"/>
</dbReference>
<evidence type="ECO:0000259" key="6">
    <source>
        <dbReference type="Pfam" id="PF22666"/>
    </source>
</evidence>
<dbReference type="Gene3D" id="2.60.40.10">
    <property type="entry name" value="Immunoglobulins"/>
    <property type="match status" value="2"/>
</dbReference>
<protein>
    <submittedName>
        <fullName evidence="7">Beta-galactosidase</fullName>
    </submittedName>
</protein>
<comment type="similarity">
    <text evidence="1">Belongs to the glycosyl hydrolase 2 family.</text>
</comment>
<feature type="domain" description="Glycoside hydrolase family 2 catalytic" evidence="5">
    <location>
        <begin position="266"/>
        <end position="556"/>
    </location>
</feature>